<gene>
    <name evidence="3" type="ORF">GCM10017620_05850</name>
</gene>
<reference evidence="3" key="1">
    <citation type="journal article" date="2014" name="Int. J. Syst. Evol. Microbiol.">
        <title>Complete genome of a new Firmicutes species belonging to the dominant human colonic microbiota ('Ruminococcus bicirculans') reveals two chromosomes and a selective capacity to utilize plant glucans.</title>
        <authorList>
            <consortium name="NISC Comparative Sequencing Program"/>
            <person name="Wegmann U."/>
            <person name="Louis P."/>
            <person name="Goesmann A."/>
            <person name="Henrissat B."/>
            <person name="Duncan S.H."/>
            <person name="Flint H.J."/>
        </authorList>
    </citation>
    <scope>NUCLEOTIDE SEQUENCE</scope>
    <source>
        <strain evidence="3">VKM B-1499</strain>
    </source>
</reference>
<dbReference type="PANTHER" id="PTHR39430:SF1">
    <property type="entry name" value="PROTEASE"/>
    <property type="match status" value="1"/>
</dbReference>
<feature type="transmembrane region" description="Helical" evidence="1">
    <location>
        <begin position="199"/>
        <end position="218"/>
    </location>
</feature>
<reference evidence="3" key="2">
    <citation type="submission" date="2023-01" db="EMBL/GenBank/DDBJ databases">
        <authorList>
            <person name="Sun Q."/>
            <person name="Evtushenko L."/>
        </authorList>
    </citation>
    <scope>NUCLEOTIDE SEQUENCE</scope>
    <source>
        <strain evidence="3">VKM B-1499</strain>
    </source>
</reference>
<evidence type="ECO:0000313" key="3">
    <source>
        <dbReference type="EMBL" id="GLK47612.1"/>
    </source>
</evidence>
<dbReference type="EMBL" id="BSFD01000002">
    <property type="protein sequence ID" value="GLK47612.1"/>
    <property type="molecule type" value="Genomic_DNA"/>
</dbReference>
<dbReference type="RefSeq" id="WP_271163980.1">
    <property type="nucleotide sequence ID" value="NZ_BSFD01000002.1"/>
</dbReference>
<feature type="transmembrane region" description="Helical" evidence="1">
    <location>
        <begin position="134"/>
        <end position="152"/>
    </location>
</feature>
<feature type="transmembrane region" description="Helical" evidence="1">
    <location>
        <begin position="59"/>
        <end position="80"/>
    </location>
</feature>
<evidence type="ECO:0000256" key="1">
    <source>
        <dbReference type="SAM" id="Phobius"/>
    </source>
</evidence>
<feature type="transmembrane region" description="Helical" evidence="1">
    <location>
        <begin position="101"/>
        <end position="122"/>
    </location>
</feature>
<dbReference type="Proteomes" id="UP001143509">
    <property type="component" value="Unassembled WGS sequence"/>
</dbReference>
<feature type="transmembrane region" description="Helical" evidence="1">
    <location>
        <begin position="20"/>
        <end position="47"/>
    </location>
</feature>
<keyword evidence="4" id="KW-1185">Reference proteome</keyword>
<keyword evidence="1" id="KW-0812">Transmembrane</keyword>
<feature type="domain" description="CAAX prenyl protease 2/Lysostaphin resistance protein A-like" evidence="2">
    <location>
        <begin position="140"/>
        <end position="236"/>
    </location>
</feature>
<dbReference type="InterPro" id="IPR003675">
    <property type="entry name" value="Rce1/LyrA-like_dom"/>
</dbReference>
<proteinExistence type="predicted"/>
<dbReference type="Pfam" id="PF02517">
    <property type="entry name" value="Rce1-like"/>
    <property type="match status" value="1"/>
</dbReference>
<comment type="caution">
    <text evidence="3">The sequence shown here is derived from an EMBL/GenBank/DDBJ whole genome shotgun (WGS) entry which is preliminary data.</text>
</comment>
<protein>
    <submittedName>
        <fullName evidence="3">Abortive infection protein</fullName>
    </submittedName>
</protein>
<evidence type="ECO:0000313" key="4">
    <source>
        <dbReference type="Proteomes" id="UP001143509"/>
    </source>
</evidence>
<name>A0ABQ5T4V6_9CAUL</name>
<accession>A0ABQ5T4V6</accession>
<feature type="transmembrane region" description="Helical" evidence="1">
    <location>
        <begin position="173"/>
        <end position="193"/>
    </location>
</feature>
<dbReference type="PANTHER" id="PTHR39430">
    <property type="entry name" value="MEMBRANE-ASSOCIATED PROTEASE-RELATED"/>
    <property type="match status" value="1"/>
</dbReference>
<keyword evidence="1" id="KW-1133">Transmembrane helix</keyword>
<sequence length="316" mass="33005">MAGIELYAPRTPHHRRTWTAAALVLAVVFIALGQTITAVPGIMLGLVSMDGPVGGWVGTAYMLAGFATIAVITLIWVAVFERRGLATIGFNGSGLTRFLRGYGIGLAFLLVVVGVIAALGGYRIEGGGAFTAPSIPTALAPILVLLLGFIIQGSTEEIVTRGWLMQVITSRHGLGWGIGLSAALFGLLHAANIKPSPELVMGVTNVMLFGVFIGLYAAREGSLWGVCGWHAAWNWLLGLGFGLEVSGQVIETKPLILDLATRAELPWWVTGAAFGPEGSIVTTAVLLVSSIVLAVRGRSEDYGVSGAVTSATNLEP</sequence>
<evidence type="ECO:0000259" key="2">
    <source>
        <dbReference type="Pfam" id="PF02517"/>
    </source>
</evidence>
<keyword evidence="1" id="KW-0472">Membrane</keyword>
<organism evidence="3 4">
    <name type="scientific">Brevundimonas intermedia</name>
    <dbReference type="NCBI Taxonomy" id="74315"/>
    <lineage>
        <taxon>Bacteria</taxon>
        <taxon>Pseudomonadati</taxon>
        <taxon>Pseudomonadota</taxon>
        <taxon>Alphaproteobacteria</taxon>
        <taxon>Caulobacterales</taxon>
        <taxon>Caulobacteraceae</taxon>
        <taxon>Brevundimonas</taxon>
    </lineage>
</organism>